<organism evidence="1 2">
    <name type="scientific">Helianthus annuus</name>
    <name type="common">Common sunflower</name>
    <dbReference type="NCBI Taxonomy" id="4232"/>
    <lineage>
        <taxon>Eukaryota</taxon>
        <taxon>Viridiplantae</taxon>
        <taxon>Streptophyta</taxon>
        <taxon>Embryophyta</taxon>
        <taxon>Tracheophyta</taxon>
        <taxon>Spermatophyta</taxon>
        <taxon>Magnoliopsida</taxon>
        <taxon>eudicotyledons</taxon>
        <taxon>Gunneridae</taxon>
        <taxon>Pentapetalae</taxon>
        <taxon>asterids</taxon>
        <taxon>campanulids</taxon>
        <taxon>Asterales</taxon>
        <taxon>Asteraceae</taxon>
        <taxon>Asteroideae</taxon>
        <taxon>Heliantheae alliance</taxon>
        <taxon>Heliantheae</taxon>
        <taxon>Helianthus</taxon>
    </lineage>
</organism>
<protein>
    <submittedName>
        <fullName evidence="1">Uncharacterized protein</fullName>
    </submittedName>
</protein>
<accession>A0A9K3E268</accession>
<dbReference type="Proteomes" id="UP000215914">
    <property type="component" value="Unassembled WGS sequence"/>
</dbReference>
<reference evidence="1" key="1">
    <citation type="journal article" date="2017" name="Nature">
        <title>The sunflower genome provides insights into oil metabolism, flowering and Asterid evolution.</title>
        <authorList>
            <person name="Badouin H."/>
            <person name="Gouzy J."/>
            <person name="Grassa C.J."/>
            <person name="Murat F."/>
            <person name="Staton S.E."/>
            <person name="Cottret L."/>
            <person name="Lelandais-Briere C."/>
            <person name="Owens G.L."/>
            <person name="Carrere S."/>
            <person name="Mayjonade B."/>
            <person name="Legrand L."/>
            <person name="Gill N."/>
            <person name="Kane N.C."/>
            <person name="Bowers J.E."/>
            <person name="Hubner S."/>
            <person name="Bellec A."/>
            <person name="Berard A."/>
            <person name="Berges H."/>
            <person name="Blanchet N."/>
            <person name="Boniface M.C."/>
            <person name="Brunel D."/>
            <person name="Catrice O."/>
            <person name="Chaidir N."/>
            <person name="Claudel C."/>
            <person name="Donnadieu C."/>
            <person name="Faraut T."/>
            <person name="Fievet G."/>
            <person name="Helmstetter N."/>
            <person name="King M."/>
            <person name="Knapp S.J."/>
            <person name="Lai Z."/>
            <person name="Le Paslier M.C."/>
            <person name="Lippi Y."/>
            <person name="Lorenzon L."/>
            <person name="Mandel J.R."/>
            <person name="Marage G."/>
            <person name="Marchand G."/>
            <person name="Marquand E."/>
            <person name="Bret-Mestries E."/>
            <person name="Morien E."/>
            <person name="Nambeesan S."/>
            <person name="Nguyen T."/>
            <person name="Pegot-Espagnet P."/>
            <person name="Pouilly N."/>
            <person name="Raftis F."/>
            <person name="Sallet E."/>
            <person name="Schiex T."/>
            <person name="Thomas J."/>
            <person name="Vandecasteele C."/>
            <person name="Vares D."/>
            <person name="Vear F."/>
            <person name="Vautrin S."/>
            <person name="Crespi M."/>
            <person name="Mangin B."/>
            <person name="Burke J.M."/>
            <person name="Salse J."/>
            <person name="Munos S."/>
            <person name="Vincourt P."/>
            <person name="Rieseberg L.H."/>
            <person name="Langlade N.B."/>
        </authorList>
    </citation>
    <scope>NUCLEOTIDE SEQUENCE</scope>
    <source>
        <tissue evidence="1">Leaves</tissue>
    </source>
</reference>
<gene>
    <name evidence="1" type="ORF">HanXRQr2_Chr15g0706541</name>
</gene>
<evidence type="ECO:0000313" key="2">
    <source>
        <dbReference type="Proteomes" id="UP000215914"/>
    </source>
</evidence>
<comment type="caution">
    <text evidence="1">The sequence shown here is derived from an EMBL/GenBank/DDBJ whole genome shotgun (WGS) entry which is preliminary data.</text>
</comment>
<evidence type="ECO:0000313" key="1">
    <source>
        <dbReference type="EMBL" id="KAF5765675.1"/>
    </source>
</evidence>
<dbReference type="Gramene" id="mRNA:HanXRQr2_Chr15g0706541">
    <property type="protein sequence ID" value="CDS:HanXRQr2_Chr15g0706541.1"/>
    <property type="gene ID" value="HanXRQr2_Chr15g0706541"/>
</dbReference>
<name>A0A9K3E268_HELAN</name>
<proteinExistence type="predicted"/>
<sequence length="57" mass="6921">MNDKVRYLNIHRFNDERQSITLMWVALKHPLDILIGRKMNRNSDRVNTLYRSSTLLY</sequence>
<reference evidence="1" key="2">
    <citation type="submission" date="2020-06" db="EMBL/GenBank/DDBJ databases">
        <title>Helianthus annuus Genome sequencing and assembly Release 2.</title>
        <authorList>
            <person name="Gouzy J."/>
            <person name="Langlade N."/>
            <person name="Munos S."/>
        </authorList>
    </citation>
    <scope>NUCLEOTIDE SEQUENCE</scope>
    <source>
        <tissue evidence="1">Leaves</tissue>
    </source>
</reference>
<keyword evidence="2" id="KW-1185">Reference proteome</keyword>
<dbReference type="EMBL" id="MNCJ02000330">
    <property type="protein sequence ID" value="KAF5765675.1"/>
    <property type="molecule type" value="Genomic_DNA"/>
</dbReference>
<dbReference type="AlphaFoldDB" id="A0A9K3E268"/>